<dbReference type="STRING" id="57704.SAMN04489793_3262"/>
<sequence length="60" mass="6804">MAAEITSPMNESDLRRGHRCSDMAPHRKCTEDDREITDDGVWFRNAVTSGQCAHRVCLEP</sequence>
<evidence type="ECO:0000313" key="2">
    <source>
        <dbReference type="EMBL" id="SEC81678.1"/>
    </source>
</evidence>
<dbReference type="AlphaFoldDB" id="A0A1H4VM73"/>
<accession>A0A1H4VM73</accession>
<evidence type="ECO:0000256" key="1">
    <source>
        <dbReference type="SAM" id="MobiDB-lite"/>
    </source>
</evidence>
<keyword evidence="3" id="KW-1185">Reference proteome</keyword>
<name>A0A1H4VM73_TSUTY</name>
<reference evidence="3" key="1">
    <citation type="submission" date="2016-10" db="EMBL/GenBank/DDBJ databases">
        <authorList>
            <person name="Varghese N."/>
            <person name="Submissions S."/>
        </authorList>
    </citation>
    <scope>NUCLEOTIDE SEQUENCE [LARGE SCALE GENOMIC DNA]</scope>
    <source>
        <strain evidence="3">DSM 44234</strain>
    </source>
</reference>
<gene>
    <name evidence="2" type="ORF">SAMN04489793_3262</name>
</gene>
<protein>
    <submittedName>
        <fullName evidence="2">Uncharacterized protein</fullName>
    </submittedName>
</protein>
<dbReference type="OrthoDB" id="9863902at2"/>
<dbReference type="Proteomes" id="UP000182241">
    <property type="component" value="Unassembled WGS sequence"/>
</dbReference>
<feature type="region of interest" description="Disordered" evidence="1">
    <location>
        <begin position="1"/>
        <end position="31"/>
    </location>
</feature>
<feature type="compositionally biased region" description="Basic and acidic residues" evidence="1">
    <location>
        <begin position="12"/>
        <end position="31"/>
    </location>
</feature>
<dbReference type="RefSeq" id="WP_139286212.1">
    <property type="nucleotide sequence ID" value="NZ_FNSA01000003.1"/>
</dbReference>
<organism evidence="2 3">
    <name type="scientific">Tsukamurella tyrosinosolvens</name>
    <dbReference type="NCBI Taxonomy" id="57704"/>
    <lineage>
        <taxon>Bacteria</taxon>
        <taxon>Bacillati</taxon>
        <taxon>Actinomycetota</taxon>
        <taxon>Actinomycetes</taxon>
        <taxon>Mycobacteriales</taxon>
        <taxon>Tsukamurellaceae</taxon>
        <taxon>Tsukamurella</taxon>
    </lineage>
</organism>
<dbReference type="EMBL" id="FNSA01000003">
    <property type="protein sequence ID" value="SEC81678.1"/>
    <property type="molecule type" value="Genomic_DNA"/>
</dbReference>
<proteinExistence type="predicted"/>
<evidence type="ECO:0000313" key="3">
    <source>
        <dbReference type="Proteomes" id="UP000182241"/>
    </source>
</evidence>